<dbReference type="PANTHER" id="PTHR43352">
    <property type="entry name" value="ACETYL-COA SYNTHETASE"/>
    <property type="match status" value="1"/>
</dbReference>
<sequence length="526" mass="57557">MKLTTSLFDQGAPTPCPTHFNAAAYCLETSAQAHPDKTALIVVSNPETLEPAEQWSFAQLDDAVTRIAAGLFHMGLKPGERVMLRLGNESTFPLIFFATLAAGGIAVPTSSQLSAREAHFILEDCGARFLCASTDLKIDDIPEHCTQLLDDDIRDLMTCEDTVDYAHTHGDDPAYIVYTSGATASPKGVLHAHRAVWARRMMYDGWYGLGETDRMLHAGAFNWTYTLGAGLMDPWAVGASTVIYNGPKAPGVWPKLAAKHSATLFAAVPSVYRQMLKYADHISQGFAHLRHGLTAGEKLSEAVRDHWIKATKKPLFEALGMSECSTYASSSPSVPIKPGFTGRPQIGRRVAILNPEDGSVETMPVGEPGLLALHKDDPGLMMRYWNRDSETVAAFRQDWFLTGDLALLDDEGYLQYLGRADDLMNAQGYRVSPQDIEDVLVHHPGVQECACGEIQVREDLSIIVAFIVAKPSAHPTTEELTTYASERLAAYKVPKDFVMVEALPHTPTGKVLRRALTGLYTQVKPT</sequence>
<evidence type="ECO:0008006" key="6">
    <source>
        <dbReference type="Google" id="ProtNLM"/>
    </source>
</evidence>
<feature type="domain" description="AMP-dependent synthetase/ligase" evidence="2">
    <location>
        <begin position="27"/>
        <end position="385"/>
    </location>
</feature>
<dbReference type="Gene3D" id="3.40.50.12780">
    <property type="entry name" value="N-terminal domain of ligase-like"/>
    <property type="match status" value="1"/>
</dbReference>
<dbReference type="PANTHER" id="PTHR43352:SF1">
    <property type="entry name" value="ANTHRANILATE--COA LIGASE"/>
    <property type="match status" value="1"/>
</dbReference>
<evidence type="ECO:0000313" key="5">
    <source>
        <dbReference type="Proteomes" id="UP000095347"/>
    </source>
</evidence>
<evidence type="ECO:0000313" key="4">
    <source>
        <dbReference type="EMBL" id="OEJ65358.1"/>
    </source>
</evidence>
<keyword evidence="5" id="KW-1185">Reference proteome</keyword>
<evidence type="ECO:0000259" key="3">
    <source>
        <dbReference type="Pfam" id="PF13193"/>
    </source>
</evidence>
<name>A0A1E5Q4Z4_9PROT</name>
<dbReference type="Pfam" id="PF00501">
    <property type="entry name" value="AMP-binding"/>
    <property type="match status" value="1"/>
</dbReference>
<accession>A0A1E5Q4Z4</accession>
<gene>
    <name evidence="4" type="ORF">BEN30_14665</name>
</gene>
<dbReference type="InterPro" id="IPR045851">
    <property type="entry name" value="AMP-bd_C_sf"/>
</dbReference>
<dbReference type="OrthoDB" id="4471305at2"/>
<keyword evidence="1" id="KW-0436">Ligase</keyword>
<dbReference type="RefSeq" id="WP_069958817.1">
    <property type="nucleotide sequence ID" value="NZ_MCGG01000052.1"/>
</dbReference>
<dbReference type="Pfam" id="PF13193">
    <property type="entry name" value="AMP-binding_C"/>
    <property type="match status" value="1"/>
</dbReference>
<evidence type="ECO:0000259" key="2">
    <source>
        <dbReference type="Pfam" id="PF00501"/>
    </source>
</evidence>
<dbReference type="AlphaFoldDB" id="A0A1E5Q4Z4"/>
<organism evidence="4 5">
    <name type="scientific">Magnetovibrio blakemorei</name>
    <dbReference type="NCBI Taxonomy" id="28181"/>
    <lineage>
        <taxon>Bacteria</taxon>
        <taxon>Pseudomonadati</taxon>
        <taxon>Pseudomonadota</taxon>
        <taxon>Alphaproteobacteria</taxon>
        <taxon>Rhodospirillales</taxon>
        <taxon>Magnetovibrionaceae</taxon>
        <taxon>Magnetovibrio</taxon>
    </lineage>
</organism>
<protein>
    <recommendedName>
        <fullName evidence="6">AMP-dependent synthetase</fullName>
    </recommendedName>
</protein>
<dbReference type="Proteomes" id="UP000095347">
    <property type="component" value="Unassembled WGS sequence"/>
</dbReference>
<dbReference type="STRING" id="28181.BEN30_14665"/>
<reference evidence="5" key="1">
    <citation type="submission" date="2016-07" db="EMBL/GenBank/DDBJ databases">
        <authorList>
            <person name="Florea S."/>
            <person name="Webb J.S."/>
            <person name="Jaromczyk J."/>
            <person name="Schardl C.L."/>
        </authorList>
    </citation>
    <scope>NUCLEOTIDE SEQUENCE [LARGE SCALE GENOMIC DNA]</scope>
    <source>
        <strain evidence="5">MV-1</strain>
    </source>
</reference>
<dbReference type="GO" id="GO:0016878">
    <property type="term" value="F:acid-thiol ligase activity"/>
    <property type="evidence" value="ECO:0007669"/>
    <property type="project" value="TreeGrafter"/>
</dbReference>
<dbReference type="Gene3D" id="3.30.300.30">
    <property type="match status" value="1"/>
</dbReference>
<proteinExistence type="predicted"/>
<evidence type="ECO:0000256" key="1">
    <source>
        <dbReference type="ARBA" id="ARBA00022598"/>
    </source>
</evidence>
<dbReference type="GO" id="GO:0044550">
    <property type="term" value="P:secondary metabolite biosynthetic process"/>
    <property type="evidence" value="ECO:0007669"/>
    <property type="project" value="TreeGrafter"/>
</dbReference>
<comment type="caution">
    <text evidence="4">The sequence shown here is derived from an EMBL/GenBank/DDBJ whole genome shotgun (WGS) entry which is preliminary data.</text>
</comment>
<feature type="domain" description="AMP-binding enzyme C-terminal" evidence="3">
    <location>
        <begin position="436"/>
        <end position="510"/>
    </location>
</feature>
<dbReference type="InterPro" id="IPR025110">
    <property type="entry name" value="AMP-bd_C"/>
</dbReference>
<dbReference type="SUPFAM" id="SSF56801">
    <property type="entry name" value="Acetyl-CoA synthetase-like"/>
    <property type="match status" value="1"/>
</dbReference>
<dbReference type="EMBL" id="MCGG01000052">
    <property type="protein sequence ID" value="OEJ65358.1"/>
    <property type="molecule type" value="Genomic_DNA"/>
</dbReference>
<dbReference type="InterPro" id="IPR000873">
    <property type="entry name" value="AMP-dep_synth/lig_dom"/>
</dbReference>
<dbReference type="InterPro" id="IPR042099">
    <property type="entry name" value="ANL_N_sf"/>
</dbReference>